<keyword evidence="2" id="KW-0169">Cobalamin biosynthesis</keyword>
<evidence type="ECO:0000259" key="6">
    <source>
        <dbReference type="Pfam" id="PF00590"/>
    </source>
</evidence>
<evidence type="ECO:0000256" key="1">
    <source>
        <dbReference type="ARBA" id="ARBA00004953"/>
    </source>
</evidence>
<dbReference type="InterPro" id="IPR035996">
    <property type="entry name" value="4pyrrol_Methylase_sf"/>
</dbReference>
<dbReference type="InterPro" id="IPR014777">
    <property type="entry name" value="4pyrrole_Mease_sub1"/>
</dbReference>
<accession>A0ABR7G7L9</accession>
<evidence type="ECO:0000313" key="8">
    <source>
        <dbReference type="Proteomes" id="UP000631576"/>
    </source>
</evidence>
<keyword evidence="4" id="KW-0808">Transferase</keyword>
<reference evidence="7 8" key="1">
    <citation type="submission" date="2020-08" db="EMBL/GenBank/DDBJ databases">
        <title>Genome public.</title>
        <authorList>
            <person name="Liu C."/>
            <person name="Sun Q."/>
        </authorList>
    </citation>
    <scope>NUCLEOTIDE SEQUENCE [LARGE SCALE GENOMIC DNA]</scope>
    <source>
        <strain evidence="7 8">NSJ-13</strain>
    </source>
</reference>
<comment type="caution">
    <text evidence="7">The sequence shown here is derived from an EMBL/GenBank/DDBJ whole genome shotgun (WGS) entry which is preliminary data.</text>
</comment>
<dbReference type="RefSeq" id="WP_186864964.1">
    <property type="nucleotide sequence ID" value="NZ_JACOPE010000001.1"/>
</dbReference>
<dbReference type="InterPro" id="IPR029063">
    <property type="entry name" value="SAM-dependent_MTases_sf"/>
</dbReference>
<dbReference type="Gene3D" id="3.30.950.10">
    <property type="entry name" value="Methyltransferase, Cobalt-precorrin-4 Transmethylase, Domain 2"/>
    <property type="match status" value="1"/>
</dbReference>
<evidence type="ECO:0000256" key="2">
    <source>
        <dbReference type="ARBA" id="ARBA00022573"/>
    </source>
</evidence>
<organism evidence="7 8">
    <name type="scientific">Ruminococcus hominis</name>
    <dbReference type="NCBI Taxonomy" id="2763065"/>
    <lineage>
        <taxon>Bacteria</taxon>
        <taxon>Bacillati</taxon>
        <taxon>Bacillota</taxon>
        <taxon>Clostridia</taxon>
        <taxon>Eubacteriales</taxon>
        <taxon>Oscillospiraceae</taxon>
        <taxon>Ruminococcus</taxon>
    </lineage>
</organism>
<dbReference type="InterPro" id="IPR000878">
    <property type="entry name" value="4pyrrol_Mease"/>
</dbReference>
<name>A0ABR7G7L9_9FIRM</name>
<dbReference type="Gene3D" id="3.40.1010.10">
    <property type="entry name" value="Cobalt-precorrin-4 Transmethylase, Domain 1"/>
    <property type="match status" value="1"/>
</dbReference>
<dbReference type="PANTHER" id="PTHR43182">
    <property type="entry name" value="COBALT-PRECORRIN-6B C(15)-METHYLTRANSFERASE (DECARBOXYLATING)"/>
    <property type="match status" value="1"/>
</dbReference>
<keyword evidence="3" id="KW-0489">Methyltransferase</keyword>
<dbReference type="EMBL" id="JACOPE010000001">
    <property type="protein sequence ID" value="MBC5683437.1"/>
    <property type="molecule type" value="Genomic_DNA"/>
</dbReference>
<dbReference type="CDD" id="cd11644">
    <property type="entry name" value="Precorrin-6Y-MT"/>
    <property type="match status" value="1"/>
</dbReference>
<evidence type="ECO:0000313" key="7">
    <source>
        <dbReference type="EMBL" id="MBC5683437.1"/>
    </source>
</evidence>
<feature type="domain" description="Tetrapyrrole methylase" evidence="6">
    <location>
        <begin position="7"/>
        <end position="200"/>
    </location>
</feature>
<keyword evidence="5" id="KW-0949">S-adenosyl-L-methionine</keyword>
<dbReference type="Gene3D" id="3.40.50.150">
    <property type="entry name" value="Vaccinia Virus protein VP39"/>
    <property type="match status" value="1"/>
</dbReference>
<sequence length="411" mass="46082">MNITRQIYLIGIGMGSRNTRTLLTESILEQCDCIIGASRMLESVQEYNKPQFCSYKPDEICQWLDTHLQYQNIGIVLSGDTGFYSGAKKLENVIKTKLGNDEQCIQVYQIPGISSVVYLAAKLHTSWDDAKIISAHGEKQNYIQTIANHNKTFLLLGGNDIAEEVCKKVKKYHLDDTLFYIGKNLSYENELIVIRKGSELTIEDLSGLCTVMVKNTRPQSWKYKGIPEEDWVRGKVPMTKEEIREISLRKLGLTEEAVLYDIGAGTGSVSIEAALCSEKIRVYAIEKNPEGISLIEENKKKFCTDWVTAIEGVAPDVLSKLEKPTHVFIGGTSGNLKAILKAVRDKNPEVTIVLNAISLETIKEIMEATKERLLQNPEIIQVCVSKAKTLGQYHMMLGQNPIYIVTDRKEG</sequence>
<evidence type="ECO:0000256" key="3">
    <source>
        <dbReference type="ARBA" id="ARBA00022603"/>
    </source>
</evidence>
<dbReference type="InterPro" id="IPR012818">
    <property type="entry name" value="CbiE"/>
</dbReference>
<dbReference type="SUPFAM" id="SSF53790">
    <property type="entry name" value="Tetrapyrrole methylase"/>
    <property type="match status" value="1"/>
</dbReference>
<dbReference type="InterPro" id="IPR014776">
    <property type="entry name" value="4pyrrole_Mease_sub2"/>
</dbReference>
<protein>
    <submittedName>
        <fullName evidence="7">Precorrin-6Y C5,15-methyltransferase (Decarboxylating) subunit CbiT</fullName>
    </submittedName>
</protein>
<dbReference type="Proteomes" id="UP000631576">
    <property type="component" value="Unassembled WGS sequence"/>
</dbReference>
<evidence type="ECO:0000256" key="5">
    <source>
        <dbReference type="ARBA" id="ARBA00022691"/>
    </source>
</evidence>
<dbReference type="PANTHER" id="PTHR43182:SF1">
    <property type="entry name" value="COBALT-PRECORRIN-7 C(5)-METHYLTRANSFERASE"/>
    <property type="match status" value="1"/>
</dbReference>
<dbReference type="InterPro" id="IPR050714">
    <property type="entry name" value="Cobalamin_biosynth_MTase"/>
</dbReference>
<dbReference type="NCBIfam" id="TIGR02467">
    <property type="entry name" value="CbiE"/>
    <property type="match status" value="1"/>
</dbReference>
<proteinExistence type="predicted"/>
<dbReference type="NCBIfam" id="TIGR02469">
    <property type="entry name" value="CbiT"/>
    <property type="match status" value="1"/>
</dbReference>
<dbReference type="Pfam" id="PF00590">
    <property type="entry name" value="TP_methylase"/>
    <property type="match status" value="1"/>
</dbReference>
<comment type="pathway">
    <text evidence="1">Cofactor biosynthesis; adenosylcobalamin biosynthesis.</text>
</comment>
<dbReference type="InterPro" id="IPR014008">
    <property type="entry name" value="Cbl_synth_MTase_CbiT"/>
</dbReference>
<dbReference type="SUPFAM" id="SSF53335">
    <property type="entry name" value="S-adenosyl-L-methionine-dependent methyltransferases"/>
    <property type="match status" value="1"/>
</dbReference>
<evidence type="ECO:0000256" key="4">
    <source>
        <dbReference type="ARBA" id="ARBA00022679"/>
    </source>
</evidence>
<gene>
    <name evidence="7" type="primary">cbiT</name>
    <name evidence="7" type="ORF">H8S40_07630</name>
</gene>
<dbReference type="CDD" id="cd02440">
    <property type="entry name" value="AdoMet_MTases"/>
    <property type="match status" value="1"/>
</dbReference>
<keyword evidence="8" id="KW-1185">Reference proteome</keyword>